<dbReference type="Proteomes" id="UP000318529">
    <property type="component" value="Unassembled WGS sequence"/>
</dbReference>
<organism evidence="1 2">
    <name type="scientific">Azospirillum brasilense</name>
    <dbReference type="NCBI Taxonomy" id="192"/>
    <lineage>
        <taxon>Bacteria</taxon>
        <taxon>Pseudomonadati</taxon>
        <taxon>Pseudomonadota</taxon>
        <taxon>Alphaproteobacteria</taxon>
        <taxon>Rhodospirillales</taxon>
        <taxon>Azospirillaceae</taxon>
        <taxon>Azospirillum</taxon>
    </lineage>
</organism>
<name>A0A560CI44_AZOBR</name>
<dbReference type="RefSeq" id="WP_145683484.1">
    <property type="nucleotide sequence ID" value="NZ_VITH01000005.1"/>
</dbReference>
<evidence type="ECO:0000313" key="2">
    <source>
        <dbReference type="Proteomes" id="UP000318529"/>
    </source>
</evidence>
<gene>
    <name evidence="1" type="ORF">FBZ83_105406</name>
</gene>
<accession>A0A560CI44</accession>
<evidence type="ECO:0000313" key="1">
    <source>
        <dbReference type="EMBL" id="TWA84524.1"/>
    </source>
</evidence>
<dbReference type="AlphaFoldDB" id="A0A560CI44"/>
<reference evidence="1 2" key="1">
    <citation type="submission" date="2019-06" db="EMBL/GenBank/DDBJ databases">
        <title>Genomic Encyclopedia of Type Strains, Phase IV (KMG-V): Genome sequencing to study the core and pangenomes of soil and plant-associated prokaryotes.</title>
        <authorList>
            <person name="Whitman W."/>
        </authorList>
    </citation>
    <scope>NUCLEOTIDE SEQUENCE [LARGE SCALE GENOMIC DNA]</scope>
    <source>
        <strain evidence="1 2">BR 11650</strain>
    </source>
</reference>
<sequence>MEQNARILTDEEEKRIHKKLLGLRATQLLLIPSDGSKPNVLPFSLAKVLSYCAEWCADGNDCPDGMFELDCTHFISHALSKTRVLVNLPETTCTNGVCIRVAELAAAFFNSTRTYSNVKKIASHGDTRRGDFCFIPGFFGLTKLHAMILADAATATGAKVFGHTNSRCGEYIDFEGEKCSYYRVE</sequence>
<proteinExistence type="predicted"/>
<protein>
    <submittedName>
        <fullName evidence="1">Uncharacterized protein</fullName>
    </submittedName>
</protein>
<comment type="caution">
    <text evidence="1">The sequence shown here is derived from an EMBL/GenBank/DDBJ whole genome shotgun (WGS) entry which is preliminary data.</text>
</comment>
<dbReference type="EMBL" id="VITH01000005">
    <property type="protein sequence ID" value="TWA84524.1"/>
    <property type="molecule type" value="Genomic_DNA"/>
</dbReference>